<evidence type="ECO:0000256" key="1">
    <source>
        <dbReference type="ARBA" id="ARBA00023015"/>
    </source>
</evidence>
<dbReference type="PRINTS" id="PR00455">
    <property type="entry name" value="HTHTETR"/>
</dbReference>
<dbReference type="InterPro" id="IPR001647">
    <property type="entry name" value="HTH_TetR"/>
</dbReference>
<feature type="DNA-binding region" description="H-T-H motif" evidence="4">
    <location>
        <begin position="25"/>
        <end position="44"/>
    </location>
</feature>
<evidence type="ECO:0000256" key="3">
    <source>
        <dbReference type="ARBA" id="ARBA00023163"/>
    </source>
</evidence>
<proteinExistence type="predicted"/>
<name>A0A4R1R2V8_HYDET</name>
<feature type="domain" description="HTH tetR-type" evidence="5">
    <location>
        <begin position="2"/>
        <end position="62"/>
    </location>
</feature>
<dbReference type="InterPro" id="IPR036271">
    <property type="entry name" value="Tet_transcr_reg_TetR-rel_C_sf"/>
</dbReference>
<sequence length="195" mass="23025">MNDTKEHILNVSFSLFLQKNFKEVTMQEIVEKTGMSKGAFYHYFESKEQLFLEVVDYFVSAFIMDYNKLSKESLYQFYHDYVKYHANMSFLQNRMDGDSGFNYYVLMFDAMKLFPSFRDKVTENLQAELRAWEEIVRSARDKGEINSSMTDEQIANLFIYTSDGVGMHNVMKGRIKEMPEALLTVWDGLYQEIKT</sequence>
<dbReference type="OrthoDB" id="9814703at2"/>
<protein>
    <submittedName>
        <fullName evidence="6">TetR family transcriptional regulator</fullName>
    </submittedName>
</protein>
<dbReference type="GO" id="GO:0003677">
    <property type="term" value="F:DNA binding"/>
    <property type="evidence" value="ECO:0007669"/>
    <property type="project" value="UniProtKB-UniRule"/>
</dbReference>
<evidence type="ECO:0000256" key="2">
    <source>
        <dbReference type="ARBA" id="ARBA00023125"/>
    </source>
</evidence>
<dbReference type="PROSITE" id="PS50977">
    <property type="entry name" value="HTH_TETR_2"/>
    <property type="match status" value="1"/>
</dbReference>
<evidence type="ECO:0000256" key="4">
    <source>
        <dbReference type="PROSITE-ProRule" id="PRU00335"/>
    </source>
</evidence>
<evidence type="ECO:0000313" key="6">
    <source>
        <dbReference type="EMBL" id="TCL59733.1"/>
    </source>
</evidence>
<keyword evidence="1" id="KW-0805">Transcription regulation</keyword>
<dbReference type="Pfam" id="PF00440">
    <property type="entry name" value="TetR_N"/>
    <property type="match status" value="1"/>
</dbReference>
<dbReference type="PANTHER" id="PTHR47506:SF6">
    <property type="entry name" value="HTH-TYPE TRANSCRIPTIONAL REPRESSOR NEMR"/>
    <property type="match status" value="1"/>
</dbReference>
<keyword evidence="3" id="KW-0804">Transcription</keyword>
<dbReference type="PANTHER" id="PTHR47506">
    <property type="entry name" value="TRANSCRIPTIONAL REGULATORY PROTEIN"/>
    <property type="match status" value="1"/>
</dbReference>
<dbReference type="SUPFAM" id="SSF46689">
    <property type="entry name" value="Homeodomain-like"/>
    <property type="match status" value="1"/>
</dbReference>
<reference evidence="6 7" key="1">
    <citation type="submission" date="2019-03" db="EMBL/GenBank/DDBJ databases">
        <title>Genomic Encyclopedia of Type Strains, Phase IV (KMG-IV): sequencing the most valuable type-strain genomes for metagenomic binning, comparative biology and taxonomic classification.</title>
        <authorList>
            <person name="Goeker M."/>
        </authorList>
    </citation>
    <scope>NUCLEOTIDE SEQUENCE [LARGE SCALE GENOMIC DNA]</scope>
    <source>
        <strain evidence="6 7">LX-B</strain>
    </source>
</reference>
<keyword evidence="2 4" id="KW-0238">DNA-binding</keyword>
<dbReference type="Gene3D" id="1.10.357.10">
    <property type="entry name" value="Tetracycline Repressor, domain 2"/>
    <property type="match status" value="1"/>
</dbReference>
<dbReference type="EMBL" id="SLUN01000038">
    <property type="protein sequence ID" value="TCL59733.1"/>
    <property type="molecule type" value="Genomic_DNA"/>
</dbReference>
<dbReference type="SUPFAM" id="SSF48498">
    <property type="entry name" value="Tetracyclin repressor-like, C-terminal domain"/>
    <property type="match status" value="1"/>
</dbReference>
<evidence type="ECO:0000313" key="7">
    <source>
        <dbReference type="Proteomes" id="UP000295008"/>
    </source>
</evidence>
<dbReference type="Proteomes" id="UP000295008">
    <property type="component" value="Unassembled WGS sequence"/>
</dbReference>
<organism evidence="6 7">
    <name type="scientific">Hydrogenispora ethanolica</name>
    <dbReference type="NCBI Taxonomy" id="1082276"/>
    <lineage>
        <taxon>Bacteria</taxon>
        <taxon>Bacillati</taxon>
        <taxon>Bacillota</taxon>
        <taxon>Hydrogenispora</taxon>
    </lineage>
</organism>
<keyword evidence="7" id="KW-1185">Reference proteome</keyword>
<dbReference type="RefSeq" id="WP_132016497.1">
    <property type="nucleotide sequence ID" value="NZ_SLUN01000038.1"/>
</dbReference>
<gene>
    <name evidence="6" type="ORF">EDC14_103826</name>
</gene>
<dbReference type="InterPro" id="IPR009057">
    <property type="entry name" value="Homeodomain-like_sf"/>
</dbReference>
<comment type="caution">
    <text evidence="6">The sequence shown here is derived from an EMBL/GenBank/DDBJ whole genome shotgun (WGS) entry which is preliminary data.</text>
</comment>
<dbReference type="AlphaFoldDB" id="A0A4R1R2V8"/>
<accession>A0A4R1R2V8</accession>
<evidence type="ECO:0000259" key="5">
    <source>
        <dbReference type="PROSITE" id="PS50977"/>
    </source>
</evidence>